<dbReference type="SUPFAM" id="SSF51735">
    <property type="entry name" value="NAD(P)-binding Rossmann-fold domains"/>
    <property type="match status" value="1"/>
</dbReference>
<dbReference type="Gene3D" id="3.40.50.720">
    <property type="entry name" value="NAD(P)-binding Rossmann-like Domain"/>
    <property type="match status" value="1"/>
</dbReference>
<dbReference type="PANTHER" id="PTHR11092">
    <property type="entry name" value="SUGAR NUCLEOTIDE EPIMERASE RELATED"/>
    <property type="match status" value="1"/>
</dbReference>
<dbReference type="AlphaFoldDB" id="A4A0H2"/>
<dbReference type="InterPro" id="IPR010099">
    <property type="entry name" value="SDR39U1"/>
</dbReference>
<evidence type="ECO:0000259" key="4">
    <source>
        <dbReference type="Pfam" id="PF03364"/>
    </source>
</evidence>
<comment type="caution">
    <text evidence="6">The sequence shown here is derived from an EMBL/GenBank/DDBJ whole genome shotgun (WGS) entry which is preliminary data.</text>
</comment>
<dbReference type="SUPFAM" id="SSF55961">
    <property type="entry name" value="Bet v1-like"/>
    <property type="match status" value="1"/>
</dbReference>
<dbReference type="OrthoDB" id="9801773at2"/>
<evidence type="ECO:0000313" key="7">
    <source>
        <dbReference type="Proteomes" id="UP000004358"/>
    </source>
</evidence>
<evidence type="ECO:0000259" key="5">
    <source>
        <dbReference type="Pfam" id="PF08338"/>
    </source>
</evidence>
<feature type="domain" description="NAD-dependent epimerase/dehydratase" evidence="3">
    <location>
        <begin position="163"/>
        <end position="370"/>
    </location>
</feature>
<dbReference type="InterPro" id="IPR005031">
    <property type="entry name" value="COQ10_START"/>
</dbReference>
<organism evidence="6 7">
    <name type="scientific">Blastopirellula marina DSM 3645</name>
    <dbReference type="NCBI Taxonomy" id="314230"/>
    <lineage>
        <taxon>Bacteria</taxon>
        <taxon>Pseudomonadati</taxon>
        <taxon>Planctomycetota</taxon>
        <taxon>Planctomycetia</taxon>
        <taxon>Pirellulales</taxon>
        <taxon>Pirellulaceae</taxon>
        <taxon>Blastopirellula</taxon>
    </lineage>
</organism>
<sequence>MPSQVFQLRSEIPAPVEVVFRWHQLPGALERLTPPWESLTVQSYEPGLAPGSQAKLITKIGPFRVTWVAEHRELIENRLFRDVQLSGPFAHWDHEHRFGAIDATHSYLEDHVEYSPPGGSLGRMLGGSFVTGKLERMFRYRHATMLADLAAHQPYRENRSMKIAITGASGLVGKQLSAFLSTGGHDVVPVTRSRDKQGVYWNYKKGEIDAASLAGVDAVVHLAGEGIADSRWNEKQKAKIRDSRVDGTTFLSNKLAALANPPKSLICASAIGYYGDSGDQPVDETSLAGEGFLPDVCRAWELSCAPAASAGIRVANVRLGVVLSPQGGALAKMLLPFKLGVGGVIGSGKQFWSWITLDDVIGAIHHCLMNDELVGPVNLTAPNPATNREFTKTLGRVLQRPTIFPMPGFAARLALGEMADDLLLASARVTPARLLETNYTFRDPELEPALRRILGR</sequence>
<evidence type="ECO:0000256" key="2">
    <source>
        <dbReference type="ARBA" id="ARBA00009353"/>
    </source>
</evidence>
<feature type="domain" description="DUF1731" evidence="5">
    <location>
        <begin position="406"/>
        <end position="453"/>
    </location>
</feature>
<dbReference type="InterPro" id="IPR001509">
    <property type="entry name" value="Epimerase_deHydtase"/>
</dbReference>
<dbReference type="RefSeq" id="WP_002652999.1">
    <property type="nucleotide sequence ID" value="NZ_CH672376.1"/>
</dbReference>
<dbReference type="eggNOG" id="COG4276">
    <property type="taxonomic scope" value="Bacteria"/>
</dbReference>
<dbReference type="Pfam" id="PF08338">
    <property type="entry name" value="DUF1731"/>
    <property type="match status" value="1"/>
</dbReference>
<dbReference type="Proteomes" id="UP000004358">
    <property type="component" value="Unassembled WGS sequence"/>
</dbReference>
<gene>
    <name evidence="6" type="ORF">DSM3645_25522</name>
</gene>
<accession>A4A0H2</accession>
<reference evidence="6 7" key="1">
    <citation type="submission" date="2006-02" db="EMBL/GenBank/DDBJ databases">
        <authorList>
            <person name="Amann R."/>
            <person name="Ferriera S."/>
            <person name="Johnson J."/>
            <person name="Kravitz S."/>
            <person name="Halpern A."/>
            <person name="Remington K."/>
            <person name="Beeson K."/>
            <person name="Tran B."/>
            <person name="Rogers Y.-H."/>
            <person name="Friedman R."/>
            <person name="Venter J.C."/>
        </authorList>
    </citation>
    <scope>NUCLEOTIDE SEQUENCE [LARGE SCALE GENOMIC DNA]</scope>
    <source>
        <strain evidence="6 7">DSM 3645</strain>
    </source>
</reference>
<dbReference type="CDD" id="cd07820">
    <property type="entry name" value="SRPBCC_3"/>
    <property type="match status" value="1"/>
</dbReference>
<dbReference type="Pfam" id="PF03364">
    <property type="entry name" value="Polyketide_cyc"/>
    <property type="match status" value="1"/>
</dbReference>
<dbReference type="EMBL" id="AANZ01000028">
    <property type="protein sequence ID" value="EAQ77792.1"/>
    <property type="molecule type" value="Genomic_DNA"/>
</dbReference>
<dbReference type="Pfam" id="PF01370">
    <property type="entry name" value="Epimerase"/>
    <property type="match status" value="1"/>
</dbReference>
<proteinExistence type="inferred from homology"/>
<dbReference type="InterPro" id="IPR013549">
    <property type="entry name" value="DUF1731"/>
</dbReference>
<comment type="similarity">
    <text evidence="2">Belongs to the NAD(P)-dependent epimerase/dehydratase family. SDR39U1 subfamily.</text>
</comment>
<evidence type="ECO:0000256" key="1">
    <source>
        <dbReference type="ARBA" id="ARBA00008918"/>
    </source>
</evidence>
<name>A4A0H2_9BACT</name>
<dbReference type="STRING" id="314230.DSM3645_25522"/>
<dbReference type="NCBIfam" id="TIGR01777">
    <property type="entry name" value="yfcH"/>
    <property type="match status" value="1"/>
</dbReference>
<dbReference type="eggNOG" id="COG1090">
    <property type="taxonomic scope" value="Bacteria"/>
</dbReference>
<dbReference type="HOGENOM" id="CLU_047373_4_0_0"/>
<dbReference type="PANTHER" id="PTHR11092:SF0">
    <property type="entry name" value="EPIMERASE FAMILY PROTEIN SDR39U1"/>
    <property type="match status" value="1"/>
</dbReference>
<dbReference type="Gene3D" id="3.30.530.20">
    <property type="match status" value="1"/>
</dbReference>
<feature type="domain" description="Coenzyme Q-binding protein COQ10 START" evidence="4">
    <location>
        <begin position="12"/>
        <end position="136"/>
    </location>
</feature>
<dbReference type="InterPro" id="IPR036291">
    <property type="entry name" value="NAD(P)-bd_dom_sf"/>
</dbReference>
<dbReference type="InterPro" id="IPR023393">
    <property type="entry name" value="START-like_dom_sf"/>
</dbReference>
<comment type="similarity">
    <text evidence="1">Belongs to the ribosome association toxin RatA family.</text>
</comment>
<evidence type="ECO:0000313" key="6">
    <source>
        <dbReference type="EMBL" id="EAQ77792.1"/>
    </source>
</evidence>
<evidence type="ECO:0000259" key="3">
    <source>
        <dbReference type="Pfam" id="PF01370"/>
    </source>
</evidence>
<protein>
    <submittedName>
        <fullName evidence="6">Hypothetical 317 kDa protein-putative nucleoside-diphosphate sugar epimerase</fullName>
    </submittedName>
</protein>
<dbReference type="CDD" id="cd05242">
    <property type="entry name" value="SDR_a8"/>
    <property type="match status" value="1"/>
</dbReference>